<evidence type="ECO:0000256" key="4">
    <source>
        <dbReference type="RuleBase" id="RU003818"/>
    </source>
</evidence>
<dbReference type="GO" id="GO:0051781">
    <property type="term" value="P:positive regulation of cell division"/>
    <property type="evidence" value="ECO:0007669"/>
    <property type="project" value="UniProtKB-KW"/>
</dbReference>
<feature type="chain" id="PRO_5012749671" evidence="5">
    <location>
        <begin position="24"/>
        <end position="320"/>
    </location>
</feature>
<dbReference type="Pfam" id="PF00341">
    <property type="entry name" value="PDGF"/>
    <property type="match status" value="1"/>
</dbReference>
<dbReference type="SUPFAM" id="SSF57501">
    <property type="entry name" value="Cystine-knot cytokines"/>
    <property type="match status" value="1"/>
</dbReference>
<dbReference type="AlphaFoldDB" id="A0A1Q3FPD2"/>
<evidence type="ECO:0000259" key="6">
    <source>
        <dbReference type="PROSITE" id="PS50278"/>
    </source>
</evidence>
<dbReference type="Gene3D" id="2.10.90.10">
    <property type="entry name" value="Cystine-knot cytokines"/>
    <property type="match status" value="1"/>
</dbReference>
<evidence type="ECO:0000256" key="5">
    <source>
        <dbReference type="SAM" id="SignalP"/>
    </source>
</evidence>
<dbReference type="GO" id="GO:0008083">
    <property type="term" value="F:growth factor activity"/>
    <property type="evidence" value="ECO:0007669"/>
    <property type="project" value="UniProtKB-KW"/>
</dbReference>
<accession>A0A1Q3FPD2</accession>
<dbReference type="GO" id="GO:0016020">
    <property type="term" value="C:membrane"/>
    <property type="evidence" value="ECO:0007669"/>
    <property type="project" value="InterPro"/>
</dbReference>
<dbReference type="SMART" id="SM00141">
    <property type="entry name" value="PDGF"/>
    <property type="match status" value="1"/>
</dbReference>
<dbReference type="EMBL" id="GFDL01005712">
    <property type="protein sequence ID" value="JAV29333.1"/>
    <property type="molecule type" value="Transcribed_RNA"/>
</dbReference>
<evidence type="ECO:0000313" key="7">
    <source>
        <dbReference type="EMBL" id="JAV29333.1"/>
    </source>
</evidence>
<dbReference type="GO" id="GO:0005615">
    <property type="term" value="C:extracellular space"/>
    <property type="evidence" value="ECO:0007669"/>
    <property type="project" value="TreeGrafter"/>
</dbReference>
<dbReference type="InterPro" id="IPR029034">
    <property type="entry name" value="Cystine-knot_cytokine"/>
</dbReference>
<evidence type="ECO:0000256" key="1">
    <source>
        <dbReference type="ARBA" id="ARBA00006686"/>
    </source>
</evidence>
<keyword evidence="2 4" id="KW-0339">Growth factor</keyword>
<evidence type="ECO:0000256" key="3">
    <source>
        <dbReference type="ARBA" id="ARBA00023246"/>
    </source>
</evidence>
<dbReference type="InterPro" id="IPR000072">
    <property type="entry name" value="PDGF/VEGF_dom"/>
</dbReference>
<dbReference type="GO" id="GO:0070851">
    <property type="term" value="F:growth factor receptor binding"/>
    <property type="evidence" value="ECO:0007669"/>
    <property type="project" value="TreeGrafter"/>
</dbReference>
<proteinExistence type="inferred from homology"/>
<evidence type="ECO:0000256" key="2">
    <source>
        <dbReference type="ARBA" id="ARBA00023030"/>
    </source>
</evidence>
<dbReference type="PROSITE" id="PS50278">
    <property type="entry name" value="PDGF_2"/>
    <property type="match status" value="1"/>
</dbReference>
<organism evidence="7">
    <name type="scientific">Culex tarsalis</name>
    <name type="common">Encephalitis mosquito</name>
    <dbReference type="NCBI Taxonomy" id="7177"/>
    <lineage>
        <taxon>Eukaryota</taxon>
        <taxon>Metazoa</taxon>
        <taxon>Ecdysozoa</taxon>
        <taxon>Arthropoda</taxon>
        <taxon>Hexapoda</taxon>
        <taxon>Insecta</taxon>
        <taxon>Pterygota</taxon>
        <taxon>Neoptera</taxon>
        <taxon>Endopterygota</taxon>
        <taxon>Diptera</taxon>
        <taxon>Nematocera</taxon>
        <taxon>Culicoidea</taxon>
        <taxon>Culicidae</taxon>
        <taxon>Culicinae</taxon>
        <taxon>Culicini</taxon>
        <taxon>Culex</taxon>
        <taxon>Culex</taxon>
    </lineage>
</organism>
<dbReference type="GO" id="GO:0008284">
    <property type="term" value="P:positive regulation of cell population proliferation"/>
    <property type="evidence" value="ECO:0007669"/>
    <property type="project" value="TreeGrafter"/>
</dbReference>
<sequence length="320" mass="35781">MQPIQVRASCLALLALIGGAVRGYENGGDAYYGRAFRPSGLDSVNNNNNNRMVRPLTNDKNRYSVISKDVKREVDAGDGCCRADDLPLDLALQLGNLTSAEDIFDLIDPDSIDQRIFASKDFGERSGANIPKPAGCSTTDTIVPLRPKDVTDPTLIYSPECTRVKRCSGCCVSSRLACLPTATRTIPFTVTVLEYKTGTKLKFKNRDVTLVEEHVSCQCQCRVREEHCNHLQRYNAPNCRCECTNPDDRTRCLQESDIKQWNPDTCLCECNEVKECTTGTYFDRNYCRCLKTYPPRGTFQSTPLDRRRLILKPVPSAVSP</sequence>
<dbReference type="PANTHER" id="PTHR11633:SF1">
    <property type="entry name" value="LD28763P"/>
    <property type="match status" value="1"/>
</dbReference>
<keyword evidence="5" id="KW-0732">Signal</keyword>
<dbReference type="PANTHER" id="PTHR11633">
    <property type="entry name" value="PLATELET-DERIVED GROWTH FACTOR"/>
    <property type="match status" value="1"/>
</dbReference>
<protein>
    <submittedName>
        <fullName evidence="7">Putative salivary vascular endothelial growth factor</fullName>
    </submittedName>
</protein>
<name>A0A1Q3FPD2_CULTA</name>
<comment type="similarity">
    <text evidence="1 4">Belongs to the PDGF/VEGF growth factor family.</text>
</comment>
<keyword evidence="3" id="KW-0497">Mitogen</keyword>
<feature type="signal peptide" evidence="5">
    <location>
        <begin position="1"/>
        <end position="23"/>
    </location>
</feature>
<feature type="domain" description="Platelet-derived growth factor (PDGF) family profile" evidence="6">
    <location>
        <begin position="134"/>
        <end position="224"/>
    </location>
</feature>
<reference evidence="7" key="1">
    <citation type="submission" date="2017-01" db="EMBL/GenBank/DDBJ databases">
        <title>A deep insight into the sialotranscriptome of adult male and female Cluex tarsalis mosquitoes.</title>
        <authorList>
            <person name="Ribeiro J.M."/>
            <person name="Moreira F."/>
            <person name="Bernard K.A."/>
            <person name="Calvo E."/>
        </authorList>
    </citation>
    <scope>NUCLEOTIDE SEQUENCE</scope>
    <source>
        <strain evidence="7">Kern County</strain>
        <tissue evidence="7">Salivary glands</tissue>
    </source>
</reference>